<proteinExistence type="predicted"/>
<comment type="caution">
    <text evidence="3">The sequence shown here is derived from an EMBL/GenBank/DDBJ whole genome shotgun (WGS) entry which is preliminary data.</text>
</comment>
<dbReference type="InterPro" id="IPR050267">
    <property type="entry name" value="Anti-sigma-factor_SerPK"/>
</dbReference>
<dbReference type="Gene3D" id="3.30.565.10">
    <property type="entry name" value="Histidine kinase-like ATPase, C-terminal domain"/>
    <property type="match status" value="1"/>
</dbReference>
<dbReference type="GO" id="GO:0004674">
    <property type="term" value="F:protein serine/threonine kinase activity"/>
    <property type="evidence" value="ECO:0007669"/>
    <property type="project" value="UniProtKB-KW"/>
</dbReference>
<dbReference type="InterPro" id="IPR003594">
    <property type="entry name" value="HATPase_dom"/>
</dbReference>
<evidence type="ECO:0000259" key="2">
    <source>
        <dbReference type="Pfam" id="PF13581"/>
    </source>
</evidence>
<dbReference type="Proteomes" id="UP000650628">
    <property type="component" value="Unassembled WGS sequence"/>
</dbReference>
<reference evidence="3 4" key="1">
    <citation type="submission" date="2021-01" db="EMBL/GenBank/DDBJ databases">
        <title>Whole genome shotgun sequence of Planotetraspora mira NBRC 15435.</title>
        <authorList>
            <person name="Komaki H."/>
            <person name="Tamura T."/>
        </authorList>
    </citation>
    <scope>NUCLEOTIDE SEQUENCE [LARGE SCALE GENOMIC DNA]</scope>
    <source>
        <strain evidence="3 4">NBRC 15435</strain>
    </source>
</reference>
<sequence>MTPHPRTAECLLPAVGASVSQARALVRRELDRWGIPSLIDDCTLIVSELVTNAVRHGGSALALRLVGGRGWVYGEIYDPGDGVPRPREAGADATDGRGLLIVATLAGDWGVAHPSRGGKTVWFVAGEGAPACRASTAPVGADSLTSVC</sequence>
<dbReference type="PANTHER" id="PTHR35526">
    <property type="entry name" value="ANTI-SIGMA-F FACTOR RSBW-RELATED"/>
    <property type="match status" value="1"/>
</dbReference>
<feature type="domain" description="Histidine kinase/HSP90-like ATPase" evidence="2">
    <location>
        <begin position="14"/>
        <end position="123"/>
    </location>
</feature>
<keyword evidence="4" id="KW-1185">Reference proteome</keyword>
<dbReference type="InterPro" id="IPR036890">
    <property type="entry name" value="HATPase_C_sf"/>
</dbReference>
<evidence type="ECO:0000256" key="1">
    <source>
        <dbReference type="ARBA" id="ARBA00022527"/>
    </source>
</evidence>
<dbReference type="RefSeq" id="WP_203952912.1">
    <property type="nucleotide sequence ID" value="NZ_BOOO01000013.1"/>
</dbReference>
<keyword evidence="1" id="KW-0808">Transferase</keyword>
<dbReference type="AlphaFoldDB" id="A0A8J3X9U1"/>
<dbReference type="Pfam" id="PF13581">
    <property type="entry name" value="HATPase_c_2"/>
    <property type="match status" value="1"/>
</dbReference>
<dbReference type="PANTHER" id="PTHR35526:SF3">
    <property type="entry name" value="ANTI-SIGMA-F FACTOR RSBW"/>
    <property type="match status" value="1"/>
</dbReference>
<name>A0A8J3X9U1_9ACTN</name>
<dbReference type="GO" id="GO:0005524">
    <property type="term" value="F:ATP binding"/>
    <property type="evidence" value="ECO:0007669"/>
    <property type="project" value="UniProtKB-KW"/>
</dbReference>
<dbReference type="CDD" id="cd16936">
    <property type="entry name" value="HATPase_RsbW-like"/>
    <property type="match status" value="1"/>
</dbReference>
<evidence type="ECO:0000313" key="4">
    <source>
        <dbReference type="Proteomes" id="UP000650628"/>
    </source>
</evidence>
<gene>
    <name evidence="3" type="ORF">Pmi06nite_23350</name>
</gene>
<dbReference type="SUPFAM" id="SSF55874">
    <property type="entry name" value="ATPase domain of HSP90 chaperone/DNA topoisomerase II/histidine kinase"/>
    <property type="match status" value="1"/>
</dbReference>
<keyword evidence="1" id="KW-0418">Kinase</keyword>
<keyword evidence="1" id="KW-0723">Serine/threonine-protein kinase</keyword>
<protein>
    <submittedName>
        <fullName evidence="3">ATP-binding protein</fullName>
    </submittedName>
</protein>
<evidence type="ECO:0000313" key="3">
    <source>
        <dbReference type="EMBL" id="GII28893.1"/>
    </source>
</evidence>
<organism evidence="3 4">
    <name type="scientific">Planotetraspora mira</name>
    <dbReference type="NCBI Taxonomy" id="58121"/>
    <lineage>
        <taxon>Bacteria</taxon>
        <taxon>Bacillati</taxon>
        <taxon>Actinomycetota</taxon>
        <taxon>Actinomycetes</taxon>
        <taxon>Streptosporangiales</taxon>
        <taxon>Streptosporangiaceae</taxon>
        <taxon>Planotetraspora</taxon>
    </lineage>
</organism>
<dbReference type="EMBL" id="BOOO01000013">
    <property type="protein sequence ID" value="GII28893.1"/>
    <property type="molecule type" value="Genomic_DNA"/>
</dbReference>
<keyword evidence="3" id="KW-0067">ATP-binding</keyword>
<keyword evidence="3" id="KW-0547">Nucleotide-binding</keyword>
<accession>A0A8J3X9U1</accession>